<comment type="caution">
    <text evidence="1">The sequence shown here is derived from an EMBL/GenBank/DDBJ whole genome shotgun (WGS) entry which is preliminary data.</text>
</comment>
<reference evidence="1 2" key="1">
    <citation type="submission" date="2014-03" db="EMBL/GenBank/DDBJ databases">
        <title>Genome of Haematobacter massiliensis CCUG 47968.</title>
        <authorList>
            <person name="Wang D."/>
            <person name="Wang G."/>
        </authorList>
    </citation>
    <scope>NUCLEOTIDE SEQUENCE [LARGE SCALE GENOMIC DNA]</scope>
    <source>
        <strain evidence="1 2">CCUG 47968</strain>
    </source>
</reference>
<dbReference type="RefSeq" id="WP_035709233.1">
    <property type="nucleotide sequence ID" value="NZ_CAMIFG010000086.1"/>
</dbReference>
<name>A0A086Y8G5_9RHOB</name>
<dbReference type="EMBL" id="JGYG01000003">
    <property type="protein sequence ID" value="KFI30565.1"/>
    <property type="molecule type" value="Genomic_DNA"/>
</dbReference>
<dbReference type="eggNOG" id="COG1801">
    <property type="taxonomic scope" value="Bacteria"/>
</dbReference>
<organism evidence="1 2">
    <name type="scientific">Haematobacter massiliensis</name>
    <dbReference type="NCBI Taxonomy" id="195105"/>
    <lineage>
        <taxon>Bacteria</taxon>
        <taxon>Pseudomonadati</taxon>
        <taxon>Pseudomonadota</taxon>
        <taxon>Alphaproteobacteria</taxon>
        <taxon>Rhodobacterales</taxon>
        <taxon>Paracoccaceae</taxon>
        <taxon>Haematobacter</taxon>
    </lineage>
</organism>
<dbReference type="PANTHER" id="PTHR30348">
    <property type="entry name" value="UNCHARACTERIZED PROTEIN YECE"/>
    <property type="match status" value="1"/>
</dbReference>
<keyword evidence="2" id="KW-1185">Reference proteome</keyword>
<accession>A0A086Y8G5</accession>
<dbReference type="STRING" id="195105.CN97_13550"/>
<dbReference type="OrthoDB" id="9780310at2"/>
<dbReference type="SUPFAM" id="SSF117396">
    <property type="entry name" value="TM1631-like"/>
    <property type="match status" value="1"/>
</dbReference>
<dbReference type="AlphaFoldDB" id="A0A086Y8G5"/>
<gene>
    <name evidence="1" type="ORF">CN97_13550</name>
</gene>
<dbReference type="Gene3D" id="3.20.20.410">
    <property type="entry name" value="Protein of unknown function UPF0759"/>
    <property type="match status" value="1"/>
</dbReference>
<proteinExistence type="predicted"/>
<protein>
    <submittedName>
        <fullName evidence="1">Uncharacterized protein</fullName>
    </submittedName>
</protein>
<dbReference type="InterPro" id="IPR002763">
    <property type="entry name" value="DUF72"/>
</dbReference>
<dbReference type="PANTHER" id="PTHR30348:SF4">
    <property type="entry name" value="DUF72 DOMAIN-CONTAINING PROTEIN"/>
    <property type="match status" value="1"/>
</dbReference>
<dbReference type="Pfam" id="PF01904">
    <property type="entry name" value="DUF72"/>
    <property type="match status" value="1"/>
</dbReference>
<sequence>MAGRIRVGIGGWTYEPWRGSFYPDGLPQKRELDYASRHLTTIEVNGTYYRSQTPKTFAGWHDETPEDFVFALKAPRFATNRKVLAEAGESIQRFIDSGIAELKDKLGPINWQFMATKKFDPEDFAGFLALLPKEVDGRPLRHAVELRHESFLVAECAELLHRHGVAAVIAGDSEFPLFPDVTADFVYARLMGTTETPEAGYSPADLTRWSEAAVNWAEGGDGGLPPIGEAAPKKPRDVFIYVISGHKTANPAAAMALLERLPGQA</sequence>
<dbReference type="InterPro" id="IPR036520">
    <property type="entry name" value="UPF0759_sf"/>
</dbReference>
<evidence type="ECO:0000313" key="1">
    <source>
        <dbReference type="EMBL" id="KFI30565.1"/>
    </source>
</evidence>
<evidence type="ECO:0000313" key="2">
    <source>
        <dbReference type="Proteomes" id="UP000028826"/>
    </source>
</evidence>
<dbReference type="Proteomes" id="UP000028826">
    <property type="component" value="Unassembled WGS sequence"/>
</dbReference>